<keyword evidence="6 13" id="KW-0812">Transmembrane</keyword>
<feature type="transmembrane region" description="Helical" evidence="13">
    <location>
        <begin position="281"/>
        <end position="303"/>
    </location>
</feature>
<feature type="transmembrane region" description="Helical" evidence="13">
    <location>
        <begin position="241"/>
        <end position="269"/>
    </location>
</feature>
<evidence type="ECO:0000256" key="3">
    <source>
        <dbReference type="ARBA" id="ARBA00018524"/>
    </source>
</evidence>
<dbReference type="GO" id="GO:0033214">
    <property type="term" value="P:siderophore-iron import into cell"/>
    <property type="evidence" value="ECO:0007669"/>
    <property type="project" value="TreeGrafter"/>
</dbReference>
<dbReference type="Gene3D" id="1.10.3470.10">
    <property type="entry name" value="ABC transporter involved in vitamin B12 uptake, BtuC"/>
    <property type="match status" value="1"/>
</dbReference>
<dbReference type="Proteomes" id="UP000295184">
    <property type="component" value="Unassembled WGS sequence"/>
</dbReference>
<evidence type="ECO:0000256" key="5">
    <source>
        <dbReference type="ARBA" id="ARBA00022475"/>
    </source>
</evidence>
<organism evidence="14 15">
    <name type="scientific">Allofournierella massiliensis</name>
    <dbReference type="NCBI Taxonomy" id="1650663"/>
    <lineage>
        <taxon>Bacteria</taxon>
        <taxon>Bacillati</taxon>
        <taxon>Bacillota</taxon>
        <taxon>Clostridia</taxon>
        <taxon>Eubacteriales</taxon>
        <taxon>Oscillospiraceae</taxon>
        <taxon>Allofournierella</taxon>
    </lineage>
</organism>
<dbReference type="CDD" id="cd06550">
    <property type="entry name" value="TM_ABC_iron-siderophores_like"/>
    <property type="match status" value="1"/>
</dbReference>
<dbReference type="EMBL" id="SLUM01000019">
    <property type="protein sequence ID" value="TCL54897.1"/>
    <property type="molecule type" value="Genomic_DNA"/>
</dbReference>
<dbReference type="OrthoDB" id="9792889at2"/>
<evidence type="ECO:0000256" key="8">
    <source>
        <dbReference type="ARBA" id="ARBA00023004"/>
    </source>
</evidence>
<feature type="transmembrane region" description="Helical" evidence="13">
    <location>
        <begin position="66"/>
        <end position="84"/>
    </location>
</feature>
<protein>
    <recommendedName>
        <fullName evidence="3">Probable heme-iron transport system permease protein IsdF</fullName>
    </recommendedName>
    <alternativeName>
        <fullName evidence="12">Iron-regulated surface determinant protein F</fullName>
    </alternativeName>
    <alternativeName>
        <fullName evidence="11">Staphylococcal iron-regulated protein G</fullName>
    </alternativeName>
</protein>
<comment type="function">
    <text evidence="10">Part of the binding-protein-dependent transport system for heme-iron. Responsible for the translocation of the substrate across the membrane.</text>
</comment>
<comment type="caution">
    <text evidence="14">The sequence shown here is derived from an EMBL/GenBank/DDBJ whole genome shotgun (WGS) entry which is preliminary data.</text>
</comment>
<accession>A0A4R1QNL6</accession>
<evidence type="ECO:0000256" key="4">
    <source>
        <dbReference type="ARBA" id="ARBA00022448"/>
    </source>
</evidence>
<dbReference type="STRING" id="1650663.GCA_001486665_01967"/>
<feature type="transmembrane region" description="Helical" evidence="13">
    <location>
        <begin position="309"/>
        <end position="327"/>
    </location>
</feature>
<evidence type="ECO:0000256" key="9">
    <source>
        <dbReference type="ARBA" id="ARBA00023136"/>
    </source>
</evidence>
<keyword evidence="5" id="KW-1003">Cell membrane</keyword>
<dbReference type="InterPro" id="IPR000522">
    <property type="entry name" value="ABC_transptr_permease_BtuC"/>
</dbReference>
<keyword evidence="7 13" id="KW-1133">Transmembrane helix</keyword>
<comment type="similarity">
    <text evidence="2">Belongs to the binding-protein-dependent transport system permease family. FecCD subfamily.</text>
</comment>
<evidence type="ECO:0000313" key="14">
    <source>
        <dbReference type="EMBL" id="TCL54897.1"/>
    </source>
</evidence>
<dbReference type="GO" id="GO:0022857">
    <property type="term" value="F:transmembrane transporter activity"/>
    <property type="evidence" value="ECO:0007669"/>
    <property type="project" value="InterPro"/>
</dbReference>
<keyword evidence="4" id="KW-0813">Transport</keyword>
<dbReference type="PANTHER" id="PTHR30472">
    <property type="entry name" value="FERRIC ENTEROBACTIN TRANSPORT SYSTEM PERMEASE PROTEIN"/>
    <property type="match status" value="1"/>
</dbReference>
<feature type="transmembrane region" description="Helical" evidence="13">
    <location>
        <begin position="121"/>
        <end position="141"/>
    </location>
</feature>
<evidence type="ECO:0000256" key="12">
    <source>
        <dbReference type="ARBA" id="ARBA00031465"/>
    </source>
</evidence>
<keyword evidence="9 13" id="KW-0472">Membrane</keyword>
<name>A0A4R1QNL6_9FIRM</name>
<dbReference type="AlphaFoldDB" id="A0A4R1QNL6"/>
<dbReference type="RefSeq" id="WP_082669601.1">
    <property type="nucleotide sequence ID" value="NZ_CABKVM010000017.1"/>
</dbReference>
<proteinExistence type="inferred from homology"/>
<dbReference type="GO" id="GO:0005886">
    <property type="term" value="C:plasma membrane"/>
    <property type="evidence" value="ECO:0007669"/>
    <property type="project" value="UniProtKB-SubCell"/>
</dbReference>
<feature type="transmembrane region" description="Helical" evidence="13">
    <location>
        <begin position="96"/>
        <end position="115"/>
    </location>
</feature>
<evidence type="ECO:0000256" key="13">
    <source>
        <dbReference type="SAM" id="Phobius"/>
    </source>
</evidence>
<feature type="transmembrane region" description="Helical" evidence="13">
    <location>
        <begin position="198"/>
        <end position="221"/>
    </location>
</feature>
<dbReference type="FunFam" id="1.10.3470.10:FF:000001">
    <property type="entry name" value="Vitamin B12 ABC transporter permease BtuC"/>
    <property type="match status" value="1"/>
</dbReference>
<evidence type="ECO:0000256" key="7">
    <source>
        <dbReference type="ARBA" id="ARBA00022989"/>
    </source>
</evidence>
<evidence type="ECO:0000256" key="2">
    <source>
        <dbReference type="ARBA" id="ARBA00007935"/>
    </source>
</evidence>
<dbReference type="PANTHER" id="PTHR30472:SF21">
    <property type="entry name" value="HEME-IRON TRANSPORT SYSTEM PERMEASE PROTEIN ISDF-RELATED"/>
    <property type="match status" value="1"/>
</dbReference>
<comment type="subcellular location">
    <subcellularLocation>
        <location evidence="1">Cell membrane</location>
        <topology evidence="1">Multi-pass membrane protein</topology>
    </subcellularLocation>
</comment>
<evidence type="ECO:0000256" key="1">
    <source>
        <dbReference type="ARBA" id="ARBA00004651"/>
    </source>
</evidence>
<dbReference type="InterPro" id="IPR037294">
    <property type="entry name" value="ABC_BtuC-like"/>
</dbReference>
<dbReference type="SUPFAM" id="SSF81345">
    <property type="entry name" value="ABC transporter involved in vitamin B12 uptake, BtuC"/>
    <property type="match status" value="1"/>
</dbReference>
<evidence type="ECO:0000256" key="6">
    <source>
        <dbReference type="ARBA" id="ARBA00022692"/>
    </source>
</evidence>
<reference evidence="14 15" key="1">
    <citation type="submission" date="2019-03" db="EMBL/GenBank/DDBJ databases">
        <title>Genomic Encyclopedia of Type Strains, Phase IV (KMG-IV): sequencing the most valuable type-strain genomes for metagenomic binning, comparative biology and taxonomic classification.</title>
        <authorList>
            <person name="Goeker M."/>
        </authorList>
    </citation>
    <scope>NUCLEOTIDE SEQUENCE [LARGE SCALE GENOMIC DNA]</scope>
    <source>
        <strain evidence="14 15">DSM 100451</strain>
    </source>
</reference>
<evidence type="ECO:0000256" key="10">
    <source>
        <dbReference type="ARBA" id="ARBA00025320"/>
    </source>
</evidence>
<sequence length="336" mass="35529">MRHTVKVRSAGMFCVSFGVLATALLFLFFAAVNTGSIHLGIAQLWNGLFVEYDPDVAAVYDLRFPRILISLMAGATLAAAGTLFQAVLRNPLADPGILGVASGAEFAAVLATALVPQLYSFVPAFSFLGGILAFVVVYRLAWTGRLSPLRIILLGVAVQSLFGGLSAAFGATSSGTTSTVASIVNGNITMKTWQDVRILAFFSLLGLILAIVCSRWCNLLALEDKTVRGLGIQVDKVRMLVSLIAVFLVSGCTAIVGTVSFLGLIAPHIGRIIVGSDHRKLIPFTMLLGAFCFLLADTLGRSIAYPYEISASIIMSVAGGIAFVILLQRSGMIHGK</sequence>
<evidence type="ECO:0000313" key="15">
    <source>
        <dbReference type="Proteomes" id="UP000295184"/>
    </source>
</evidence>
<keyword evidence="8" id="KW-0408">Iron</keyword>
<gene>
    <name evidence="14" type="ORF">EDD77_11920</name>
</gene>
<dbReference type="Pfam" id="PF01032">
    <property type="entry name" value="FecCD"/>
    <property type="match status" value="1"/>
</dbReference>
<evidence type="ECO:0000256" key="11">
    <source>
        <dbReference type="ARBA" id="ARBA00031149"/>
    </source>
</evidence>